<comment type="caution">
    <text evidence="2">The sequence shown here is derived from an EMBL/GenBank/DDBJ whole genome shotgun (WGS) entry which is preliminary data.</text>
</comment>
<dbReference type="AlphaFoldDB" id="A0A5C4MLL2"/>
<proteinExistence type="predicted"/>
<organism evidence="2 3">
    <name type="scientific">Mumia zhuanghuii</name>
    <dbReference type="NCBI Taxonomy" id="2585211"/>
    <lineage>
        <taxon>Bacteria</taxon>
        <taxon>Bacillati</taxon>
        <taxon>Actinomycetota</taxon>
        <taxon>Actinomycetes</taxon>
        <taxon>Propionibacteriales</taxon>
        <taxon>Nocardioidaceae</taxon>
        <taxon>Mumia</taxon>
    </lineage>
</organism>
<dbReference type="Proteomes" id="UP000306740">
    <property type="component" value="Unassembled WGS sequence"/>
</dbReference>
<dbReference type="RefSeq" id="WP_139087966.1">
    <property type="nucleotide sequence ID" value="NZ_VDFR01000091.1"/>
</dbReference>
<sequence length="241" mass="25084">MTSTTIAPRFNGPDRSGNGGYVAGLVARPLAASGAVVTSTLRVPPPLGVPLALTVDDGRAVLADGVTVVGEAQAGTFDVDPAPFVGETLARKGYEAYEGRVEHPFPHCFTCGTARAPGDGLRVFTGPVDDAAHPDTVAATWTPHPAFGGSDGRLQPEVVWAAVDCPGGWSAHIDATPMVLGRMTGQVVSTPVADREYVVVGTLRGVDGRKHRTGTALYTLDGTLLARAEQTWIAIDIADFR</sequence>
<reference evidence="2 3" key="1">
    <citation type="submission" date="2019-05" db="EMBL/GenBank/DDBJ databases">
        <title>Mumia sp. nov., isolated from the intestinal contents of plateau pika (Ochotona curzoniae) in the Qinghai-Tibet plateau of China.</title>
        <authorList>
            <person name="Tian Z."/>
        </authorList>
    </citation>
    <scope>NUCLEOTIDE SEQUENCE [LARGE SCALE GENOMIC DNA]</scope>
    <source>
        <strain evidence="3">527</strain>
        <strain evidence="2">Z527</strain>
    </source>
</reference>
<evidence type="ECO:0008006" key="4">
    <source>
        <dbReference type="Google" id="ProtNLM"/>
    </source>
</evidence>
<dbReference type="InterPro" id="IPR029069">
    <property type="entry name" value="HotDog_dom_sf"/>
</dbReference>
<evidence type="ECO:0000313" key="3">
    <source>
        <dbReference type="Proteomes" id="UP000306740"/>
    </source>
</evidence>
<dbReference type="SUPFAM" id="SSF54637">
    <property type="entry name" value="Thioesterase/thiol ester dehydrase-isomerase"/>
    <property type="match status" value="1"/>
</dbReference>
<dbReference type="EMBL" id="VDFR01000242">
    <property type="protein sequence ID" value="TNC27123.1"/>
    <property type="molecule type" value="Genomic_DNA"/>
</dbReference>
<evidence type="ECO:0000313" key="1">
    <source>
        <dbReference type="EMBL" id="TNC27123.1"/>
    </source>
</evidence>
<name>A0A5C4MLL2_9ACTN</name>
<dbReference type="EMBL" id="VDFR01000091">
    <property type="protein sequence ID" value="TNC42829.1"/>
    <property type="molecule type" value="Genomic_DNA"/>
</dbReference>
<protein>
    <recommendedName>
        <fullName evidence="4">Thioesterase family protein</fullName>
    </recommendedName>
</protein>
<evidence type="ECO:0000313" key="2">
    <source>
        <dbReference type="EMBL" id="TNC42829.1"/>
    </source>
</evidence>
<accession>A0A5C4MLL2</accession>
<dbReference type="Gene3D" id="3.10.129.10">
    <property type="entry name" value="Hotdog Thioesterase"/>
    <property type="match status" value="1"/>
</dbReference>
<dbReference type="OrthoDB" id="5495835at2"/>
<gene>
    <name evidence="2" type="ORF">FHE65_20265</name>
    <name evidence="1" type="ORF">FHE65_34315</name>
</gene>